<evidence type="ECO:0000313" key="4">
    <source>
        <dbReference type="Proteomes" id="UP000460549"/>
    </source>
</evidence>
<dbReference type="PANTHER" id="PTHR31088:SF6">
    <property type="entry name" value="PHAGE SHOCK PROTEIN A"/>
    <property type="match status" value="1"/>
</dbReference>
<proteinExistence type="inferred from homology"/>
<organism evidence="3 4">
    <name type="scientific">Bullifex porci</name>
    <dbReference type="NCBI Taxonomy" id="2606638"/>
    <lineage>
        <taxon>Bacteria</taxon>
        <taxon>Pseudomonadati</taxon>
        <taxon>Spirochaetota</taxon>
        <taxon>Spirochaetia</taxon>
        <taxon>Spirochaetales</taxon>
        <taxon>Spirochaetaceae</taxon>
        <taxon>Bullifex</taxon>
    </lineage>
</organism>
<dbReference type="GO" id="GO:0009271">
    <property type="term" value="P:phage shock"/>
    <property type="evidence" value="ECO:0007669"/>
    <property type="project" value="TreeGrafter"/>
</dbReference>
<comment type="caution">
    <text evidence="3">The sequence shown here is derived from an EMBL/GenBank/DDBJ whole genome shotgun (WGS) entry which is preliminary data.</text>
</comment>
<dbReference type="Pfam" id="PF04012">
    <property type="entry name" value="PspA_IM30"/>
    <property type="match status" value="1"/>
</dbReference>
<name>A0A7X2PDQ5_9SPIO</name>
<dbReference type="InterPro" id="IPR007157">
    <property type="entry name" value="PspA_VIPP1"/>
</dbReference>
<dbReference type="Proteomes" id="UP000460549">
    <property type="component" value="Unassembled WGS sequence"/>
</dbReference>
<accession>A0A7X2PDQ5</accession>
<protein>
    <submittedName>
        <fullName evidence="3">Phage shock protein A</fullName>
    </submittedName>
</protein>
<comment type="similarity">
    <text evidence="1">Belongs to the PspA/Vipp/IM30 family.</text>
</comment>
<dbReference type="EMBL" id="VUNN01000022">
    <property type="protein sequence ID" value="MSU06989.1"/>
    <property type="molecule type" value="Genomic_DNA"/>
</dbReference>
<evidence type="ECO:0000256" key="1">
    <source>
        <dbReference type="ARBA" id="ARBA00043985"/>
    </source>
</evidence>
<dbReference type="AlphaFoldDB" id="A0A7X2PDQ5"/>
<keyword evidence="2" id="KW-0175">Coiled coil</keyword>
<dbReference type="GO" id="GO:0005829">
    <property type="term" value="C:cytosol"/>
    <property type="evidence" value="ECO:0007669"/>
    <property type="project" value="TreeGrafter"/>
</dbReference>
<reference evidence="3 4" key="1">
    <citation type="submission" date="2019-08" db="EMBL/GenBank/DDBJ databases">
        <title>In-depth cultivation of the pig gut microbiome towards novel bacterial diversity and tailored functional studies.</title>
        <authorList>
            <person name="Wylensek D."/>
            <person name="Hitch T.C.A."/>
            <person name="Clavel T."/>
        </authorList>
    </citation>
    <scope>NUCLEOTIDE SEQUENCE [LARGE SCALE GENOMIC DNA]</scope>
    <source>
        <strain evidence="3 4">NM-380-WT-3C1</strain>
    </source>
</reference>
<dbReference type="PANTHER" id="PTHR31088">
    <property type="entry name" value="MEMBRANE-ASSOCIATED PROTEIN VIPP1, CHLOROPLASTIC"/>
    <property type="match status" value="1"/>
</dbReference>
<sequence>MGVFSRFKDIVNANINALLDKAEDPEKMLKLMMQEMEDTLIELKSNCAARMASKIRLERKIAEQKALISRWQTRAELAVDKGRDDLARDALIEKKKETETLNTLLKDVDNYSEIIEQSKTEINQIEDKLNQAKLKLKSLQEKARAAEAEALANERLKRSTEAHFEDFESIIDKMKAENELSKPAKTTADMFRELEEQDEIEKELEALKKGRE</sequence>
<evidence type="ECO:0000256" key="2">
    <source>
        <dbReference type="SAM" id="Coils"/>
    </source>
</evidence>
<gene>
    <name evidence="3" type="ORF">FYJ80_09425</name>
</gene>
<feature type="coiled-coil region" evidence="2">
    <location>
        <begin position="101"/>
        <end position="156"/>
    </location>
</feature>
<evidence type="ECO:0000313" key="3">
    <source>
        <dbReference type="EMBL" id="MSU06989.1"/>
    </source>
</evidence>
<dbReference type="RefSeq" id="WP_154426314.1">
    <property type="nucleotide sequence ID" value="NZ_JAQYPZ010000147.1"/>
</dbReference>
<keyword evidence="4" id="KW-1185">Reference proteome</keyword>